<comment type="subcellular location">
    <subcellularLocation>
        <location evidence="1">Cell membrane</location>
        <topology evidence="1">Single-pass membrane protein</topology>
    </subcellularLocation>
</comment>
<evidence type="ECO:0000256" key="11">
    <source>
        <dbReference type="ARBA" id="ARBA00023136"/>
    </source>
</evidence>
<dbReference type="PIRSF" id="PIRSF000013">
    <property type="entry name" value="4_hem_cytochrm_NapC"/>
    <property type="match status" value="1"/>
</dbReference>
<organism evidence="17 18">
    <name type="scientific">Chromatocurvus halotolerans</name>
    <dbReference type="NCBI Taxonomy" id="1132028"/>
    <lineage>
        <taxon>Bacteria</taxon>
        <taxon>Pseudomonadati</taxon>
        <taxon>Pseudomonadota</taxon>
        <taxon>Gammaproteobacteria</taxon>
        <taxon>Cellvibrionales</taxon>
        <taxon>Halieaceae</taxon>
        <taxon>Chromatocurvus</taxon>
    </lineage>
</organism>
<keyword evidence="18" id="KW-1185">Reference proteome</keyword>
<comment type="PTM">
    <text evidence="12">Binds 4 heme groups per subunit.</text>
</comment>
<dbReference type="SUPFAM" id="SSF48695">
    <property type="entry name" value="Multiheme cytochromes"/>
    <property type="match status" value="1"/>
</dbReference>
<evidence type="ECO:0000256" key="6">
    <source>
        <dbReference type="ARBA" id="ARBA00022692"/>
    </source>
</evidence>
<feature type="binding site" description="covalent" evidence="13">
    <location>
        <position position="146"/>
    </location>
    <ligand>
        <name>heme</name>
        <dbReference type="ChEBI" id="CHEBI:30413"/>
        <label>4</label>
    </ligand>
</feature>
<comment type="cofactor">
    <cofactor evidence="13">
        <name>heme</name>
        <dbReference type="ChEBI" id="CHEBI:30413"/>
    </cofactor>
    <text evidence="13">Binds 4 heme groups per subunit.</text>
</comment>
<dbReference type="GO" id="GO:0009055">
    <property type="term" value="F:electron transfer activity"/>
    <property type="evidence" value="ECO:0007669"/>
    <property type="project" value="TreeGrafter"/>
</dbReference>
<comment type="caution">
    <text evidence="17">The sequence shown here is derived from an EMBL/GenBank/DDBJ whole genome shotgun (WGS) entry which is preliminary data.</text>
</comment>
<proteinExistence type="inferred from homology"/>
<feature type="binding site" description="axial binding residue" evidence="14">
    <location>
        <position position="77"/>
    </location>
    <ligand>
        <name>heme</name>
        <dbReference type="ChEBI" id="CHEBI:30413"/>
        <label>2</label>
    </ligand>
    <ligandPart>
        <name>Fe</name>
        <dbReference type="ChEBI" id="CHEBI:18248"/>
    </ligandPart>
</feature>
<evidence type="ECO:0000256" key="7">
    <source>
        <dbReference type="ARBA" id="ARBA00022723"/>
    </source>
</evidence>
<feature type="binding site" description="covalent" evidence="13">
    <location>
        <position position="76"/>
    </location>
    <ligand>
        <name>heme</name>
        <dbReference type="ChEBI" id="CHEBI:30413"/>
        <label>2</label>
    </ligand>
</feature>
<feature type="domain" description="NapC/NirT cytochrome c N-terminal" evidence="16">
    <location>
        <begin position="15"/>
        <end position="156"/>
    </location>
</feature>
<dbReference type="GO" id="GO:0005886">
    <property type="term" value="C:plasma membrane"/>
    <property type="evidence" value="ECO:0007669"/>
    <property type="project" value="UniProtKB-SubCell"/>
</dbReference>
<keyword evidence="10 12" id="KW-0408">Iron</keyword>
<dbReference type="InterPro" id="IPR036280">
    <property type="entry name" value="Multihaem_cyt_sf"/>
</dbReference>
<dbReference type="GO" id="GO:0019333">
    <property type="term" value="P:denitrification pathway"/>
    <property type="evidence" value="ECO:0007669"/>
    <property type="project" value="InterPro"/>
</dbReference>
<evidence type="ECO:0000256" key="13">
    <source>
        <dbReference type="PIRSR" id="PIRSR000013-1"/>
    </source>
</evidence>
<evidence type="ECO:0000256" key="9">
    <source>
        <dbReference type="ARBA" id="ARBA00022989"/>
    </source>
</evidence>
<evidence type="ECO:0000313" key="18">
    <source>
        <dbReference type="Proteomes" id="UP000294980"/>
    </source>
</evidence>
<feature type="binding site" description="covalent" evidence="13">
    <location>
        <position position="52"/>
    </location>
    <ligand>
        <name>heme</name>
        <dbReference type="ChEBI" id="CHEBI:30413"/>
        <label>1</label>
    </ligand>
</feature>
<evidence type="ECO:0000256" key="15">
    <source>
        <dbReference type="SAM" id="Phobius"/>
    </source>
</evidence>
<feature type="binding site" description="covalent" evidence="13">
    <location>
        <position position="149"/>
    </location>
    <ligand>
        <name>heme</name>
        <dbReference type="ChEBI" id="CHEBI:30413"/>
        <label>4</label>
    </ligand>
</feature>
<dbReference type="GO" id="GO:0020037">
    <property type="term" value="F:heme binding"/>
    <property type="evidence" value="ECO:0007669"/>
    <property type="project" value="InterPro"/>
</dbReference>
<keyword evidence="5 12" id="KW-0349">Heme</keyword>
<keyword evidence="6 15" id="KW-0812">Transmembrane</keyword>
<dbReference type="InterPro" id="IPR017571">
    <property type="entry name" value="NrfH"/>
</dbReference>
<dbReference type="PANTHER" id="PTHR30333">
    <property type="entry name" value="CYTOCHROME C-TYPE PROTEIN"/>
    <property type="match status" value="1"/>
</dbReference>
<feature type="binding site" evidence="13">
    <location>
        <position position="74"/>
    </location>
    <ligand>
        <name>a menaquinol</name>
        <dbReference type="ChEBI" id="CHEBI:18151"/>
    </ligand>
</feature>
<dbReference type="InterPro" id="IPR038266">
    <property type="entry name" value="NapC/NirT_cytc_sf"/>
</dbReference>
<dbReference type="EMBL" id="SLWX01000002">
    <property type="protein sequence ID" value="TCO77655.1"/>
    <property type="molecule type" value="Genomic_DNA"/>
</dbReference>
<dbReference type="GO" id="GO:0022900">
    <property type="term" value="P:electron transport chain"/>
    <property type="evidence" value="ECO:0007669"/>
    <property type="project" value="InterPro"/>
</dbReference>
<feature type="binding site" description="covalent" evidence="13">
    <location>
        <position position="123"/>
    </location>
    <ligand>
        <name>heme</name>
        <dbReference type="ChEBI" id="CHEBI:30413"/>
        <label>3</label>
    </ligand>
</feature>
<dbReference type="InterPro" id="IPR005126">
    <property type="entry name" value="NapC/NirT_cyt_c_N"/>
</dbReference>
<dbReference type="GO" id="GO:0046872">
    <property type="term" value="F:metal ion binding"/>
    <property type="evidence" value="ECO:0007669"/>
    <property type="project" value="UniProtKB-KW"/>
</dbReference>
<evidence type="ECO:0000256" key="12">
    <source>
        <dbReference type="PIRNR" id="PIRNR000013"/>
    </source>
</evidence>
<dbReference type="NCBIfam" id="TIGR03153">
    <property type="entry name" value="cytochr_NrfH"/>
    <property type="match status" value="1"/>
</dbReference>
<dbReference type="Proteomes" id="UP000294980">
    <property type="component" value="Unassembled WGS sequence"/>
</dbReference>
<evidence type="ECO:0000256" key="4">
    <source>
        <dbReference type="ARBA" id="ARBA00022475"/>
    </source>
</evidence>
<dbReference type="InterPro" id="IPR051174">
    <property type="entry name" value="Cytochrome_c-type_ET"/>
</dbReference>
<keyword evidence="7 12" id="KW-0479">Metal-binding</keyword>
<keyword evidence="9 15" id="KW-1133">Transmembrane helix</keyword>
<feature type="binding site" description="covalent" evidence="13">
    <location>
        <position position="49"/>
    </location>
    <ligand>
        <name>heme</name>
        <dbReference type="ChEBI" id="CHEBI:30413"/>
        <label>1</label>
    </ligand>
</feature>
<sequence length="166" mass="18359">MTDRQRTDRTLWRLAVATAAALGILGGVGMFTLGYADGLAYLRDDPAVCANCHVMQEHYDSWLQSSHDNVATCNDCHLGQGFAGRWITKADNGFFHALAFTTDNFHRPLQIKPRNRRKTQEACLACHEGTVNAMLPAHQGGDMAWCADCHSDVGHAGRRRGFADRQ</sequence>
<keyword evidence="11 15" id="KW-0472">Membrane</keyword>
<dbReference type="OrthoDB" id="9814800at2"/>
<dbReference type="InterPro" id="IPR024717">
    <property type="entry name" value="NapC/NirT/NrfH"/>
</dbReference>
<feature type="binding site" description="axial binding residue" evidence="14">
    <location>
        <position position="150"/>
    </location>
    <ligand>
        <name>heme</name>
        <dbReference type="ChEBI" id="CHEBI:30413"/>
        <label>4</label>
    </ligand>
    <ligandPart>
        <name>Fe</name>
        <dbReference type="ChEBI" id="CHEBI:18248"/>
    </ligandPart>
</feature>
<evidence type="ECO:0000256" key="8">
    <source>
        <dbReference type="ARBA" id="ARBA00022982"/>
    </source>
</evidence>
<protein>
    <recommendedName>
        <fullName evidence="12">Cytochrome c-type protein</fullName>
    </recommendedName>
</protein>
<feature type="binding site" description="axial binding residue" evidence="14">
    <location>
        <position position="55"/>
    </location>
    <ligand>
        <name>heme</name>
        <dbReference type="ChEBI" id="CHEBI:30413"/>
        <label>1</label>
    </ligand>
    <ligandPart>
        <name>Fe</name>
        <dbReference type="ChEBI" id="CHEBI:18248"/>
    </ligandPart>
</feature>
<evidence type="ECO:0000256" key="14">
    <source>
        <dbReference type="PIRSR" id="PIRSR000013-2"/>
    </source>
</evidence>
<dbReference type="RefSeq" id="WP_117314537.1">
    <property type="nucleotide sequence ID" value="NZ_QQSW01000001.1"/>
</dbReference>
<feature type="binding site" description="covalent" evidence="13">
    <location>
        <position position="73"/>
    </location>
    <ligand>
        <name>heme</name>
        <dbReference type="ChEBI" id="CHEBI:30413"/>
        <label>2</label>
    </ligand>
</feature>
<keyword evidence="8 12" id="KW-0249">Electron transport</keyword>
<gene>
    <name evidence="17" type="ORF">EV688_102112</name>
</gene>
<accession>A0A4R2LEA7</accession>
<reference evidence="17 18" key="1">
    <citation type="submission" date="2019-03" db="EMBL/GenBank/DDBJ databases">
        <title>Genomic Encyclopedia of Type Strains, Phase IV (KMG-IV): sequencing the most valuable type-strain genomes for metagenomic binning, comparative biology and taxonomic classification.</title>
        <authorList>
            <person name="Goeker M."/>
        </authorList>
    </citation>
    <scope>NUCLEOTIDE SEQUENCE [LARGE SCALE GENOMIC DNA]</scope>
    <source>
        <strain evidence="17 18">DSM 23344</strain>
    </source>
</reference>
<evidence type="ECO:0000256" key="1">
    <source>
        <dbReference type="ARBA" id="ARBA00004162"/>
    </source>
</evidence>
<keyword evidence="4" id="KW-1003">Cell membrane</keyword>
<comment type="similarity">
    <text evidence="2">Belongs to the NapC/NirT/NrfH family.</text>
</comment>
<evidence type="ECO:0000256" key="10">
    <source>
        <dbReference type="ARBA" id="ARBA00023004"/>
    </source>
</evidence>
<feature type="binding site" description="axial binding residue" evidence="14">
    <location>
        <position position="155"/>
    </location>
    <ligand>
        <name>heme</name>
        <dbReference type="ChEBI" id="CHEBI:30413"/>
        <label>2</label>
    </ligand>
    <ligandPart>
        <name>Fe</name>
        <dbReference type="ChEBI" id="CHEBI:18248"/>
    </ligandPart>
</feature>
<dbReference type="AlphaFoldDB" id="A0A4R2LEA7"/>
<evidence type="ECO:0000256" key="3">
    <source>
        <dbReference type="ARBA" id="ARBA00022448"/>
    </source>
</evidence>
<dbReference type="Pfam" id="PF03264">
    <property type="entry name" value="Cytochrom_NNT"/>
    <property type="match status" value="1"/>
</dbReference>
<name>A0A4R2LEA7_9GAMM</name>
<evidence type="ECO:0000259" key="16">
    <source>
        <dbReference type="Pfam" id="PF03264"/>
    </source>
</evidence>
<dbReference type="PANTHER" id="PTHR30333:SF1">
    <property type="entry name" value="CYTOCHROME C-TYPE PROTEIN NAPC"/>
    <property type="match status" value="1"/>
</dbReference>
<keyword evidence="3 12" id="KW-0813">Transport</keyword>
<feature type="binding site" description="axial binding residue" evidence="14">
    <location>
        <position position="127"/>
    </location>
    <ligand>
        <name>heme</name>
        <dbReference type="ChEBI" id="CHEBI:30413"/>
        <label>3</label>
    </ligand>
    <ligandPart>
        <name>Fe</name>
        <dbReference type="ChEBI" id="CHEBI:18248"/>
    </ligandPart>
</feature>
<feature type="binding site" description="covalent" evidence="13">
    <location>
        <position position="126"/>
    </location>
    <ligand>
        <name>heme</name>
        <dbReference type="ChEBI" id="CHEBI:30413"/>
        <label>3</label>
    </ligand>
</feature>
<dbReference type="Gene3D" id="1.10.3820.10">
    <property type="entry name" value="Di-heme elbow motif domain"/>
    <property type="match status" value="1"/>
</dbReference>
<evidence type="ECO:0000256" key="2">
    <source>
        <dbReference type="ARBA" id="ARBA00007395"/>
    </source>
</evidence>
<evidence type="ECO:0000313" key="17">
    <source>
        <dbReference type="EMBL" id="TCO77655.1"/>
    </source>
</evidence>
<dbReference type="GO" id="GO:0009061">
    <property type="term" value="P:anaerobic respiration"/>
    <property type="evidence" value="ECO:0007669"/>
    <property type="project" value="TreeGrafter"/>
</dbReference>
<evidence type="ECO:0000256" key="5">
    <source>
        <dbReference type="ARBA" id="ARBA00022617"/>
    </source>
</evidence>
<feature type="transmembrane region" description="Helical" evidence="15">
    <location>
        <begin position="12"/>
        <end position="36"/>
    </location>
</feature>